<comment type="caution">
    <text evidence="2">The sequence shown here is derived from an EMBL/GenBank/DDBJ whole genome shotgun (WGS) entry which is preliminary data.</text>
</comment>
<evidence type="ECO:0000259" key="1">
    <source>
        <dbReference type="PROSITE" id="PS51384"/>
    </source>
</evidence>
<reference evidence="2 3" key="1">
    <citation type="submission" date="2019-05" db="EMBL/GenBank/DDBJ databases">
        <title>Kocuria coralli sp. nov., a novel actinobacterium isolated from coral reef seawater.</title>
        <authorList>
            <person name="Li J."/>
        </authorList>
    </citation>
    <scope>NUCLEOTIDE SEQUENCE [LARGE SCALE GENOMIC DNA]</scope>
    <source>
        <strain evidence="2 3">SCSIO 13007</strain>
    </source>
</reference>
<dbReference type="Pfam" id="PF04954">
    <property type="entry name" value="SIP"/>
    <property type="match status" value="1"/>
</dbReference>
<keyword evidence="3" id="KW-1185">Reference proteome</keyword>
<dbReference type="InterPro" id="IPR039261">
    <property type="entry name" value="FNR_nucleotide-bd"/>
</dbReference>
<feature type="domain" description="FAD-binding FR-type" evidence="1">
    <location>
        <begin position="6"/>
        <end position="148"/>
    </location>
</feature>
<dbReference type="InterPro" id="IPR007037">
    <property type="entry name" value="SIP_rossman_dom"/>
</dbReference>
<accession>A0A5J5KYV8</accession>
<evidence type="ECO:0000313" key="3">
    <source>
        <dbReference type="Proteomes" id="UP000325957"/>
    </source>
</evidence>
<name>A0A5J5KYV8_9MICC</name>
<dbReference type="InterPro" id="IPR039374">
    <property type="entry name" value="SIP_fam"/>
</dbReference>
<proteinExistence type="predicted"/>
<dbReference type="Proteomes" id="UP000325957">
    <property type="component" value="Unassembled WGS sequence"/>
</dbReference>
<organism evidence="2 3">
    <name type="scientific">Kocuria coralli</name>
    <dbReference type="NCBI Taxonomy" id="1461025"/>
    <lineage>
        <taxon>Bacteria</taxon>
        <taxon>Bacillati</taxon>
        <taxon>Actinomycetota</taxon>
        <taxon>Actinomycetes</taxon>
        <taxon>Micrococcales</taxon>
        <taxon>Micrococcaceae</taxon>
        <taxon>Kocuria</taxon>
    </lineage>
</organism>
<dbReference type="Gene3D" id="3.40.50.80">
    <property type="entry name" value="Nucleotide-binding domain of ferredoxin-NADP reductase (FNR) module"/>
    <property type="match status" value="1"/>
</dbReference>
<gene>
    <name evidence="2" type="ORF">FCK90_04805</name>
</gene>
<dbReference type="Pfam" id="PF08021">
    <property type="entry name" value="FAD_binding_9"/>
    <property type="match status" value="1"/>
</dbReference>
<dbReference type="InterPro" id="IPR017938">
    <property type="entry name" value="Riboflavin_synthase-like_b-brl"/>
</dbReference>
<sequence length="327" mass="35517">MSRPSTGAFEAEVIAVEDLSPSFRRITFGGGGMEDFGIPHHPRDQRLKMIIPPRGDSPAFDLPGFLAEQEESGISWYQAWLQLDPSVRGTMRTYTVREWRDAPRELVVDMVLHTDDDGHSGPASRWALEAEPGSRLHVLGPSRHGEPTLGGIEFDPGNARHILLVGDETAVPAIASILDHIQDAEVTGQAVLEVPTEADIQELPGPAGLEVVWLPRGDAPVGSLIEPAVRRAVSAERVSAPGSDTATEIEDVDIDRGILWEVPAALTNAAHDSGSDAEARERPFYAWIAGEAAVVKSLRRYLVRDIGVDRGQVAFMGYWRSGRAEGE</sequence>
<dbReference type="EMBL" id="SZWF01000004">
    <property type="protein sequence ID" value="KAA9394854.1"/>
    <property type="molecule type" value="Genomic_DNA"/>
</dbReference>
<dbReference type="PROSITE" id="PS51384">
    <property type="entry name" value="FAD_FR"/>
    <property type="match status" value="1"/>
</dbReference>
<evidence type="ECO:0000313" key="2">
    <source>
        <dbReference type="EMBL" id="KAA9394854.1"/>
    </source>
</evidence>
<dbReference type="CDD" id="cd06193">
    <property type="entry name" value="siderophore_interacting"/>
    <property type="match status" value="1"/>
</dbReference>
<dbReference type="InterPro" id="IPR017927">
    <property type="entry name" value="FAD-bd_FR_type"/>
</dbReference>
<dbReference type="PANTHER" id="PTHR30157">
    <property type="entry name" value="FERRIC REDUCTASE, NADPH-DEPENDENT"/>
    <property type="match status" value="1"/>
</dbReference>
<dbReference type="SUPFAM" id="SSF63380">
    <property type="entry name" value="Riboflavin synthase domain-like"/>
    <property type="match status" value="1"/>
</dbReference>
<dbReference type="RefSeq" id="WP_158033165.1">
    <property type="nucleotide sequence ID" value="NZ_ML708613.1"/>
</dbReference>
<dbReference type="AlphaFoldDB" id="A0A5J5KYV8"/>
<protein>
    <submittedName>
        <fullName evidence="2">Siderophore-interacting protein</fullName>
    </submittedName>
</protein>
<dbReference type="GO" id="GO:0016491">
    <property type="term" value="F:oxidoreductase activity"/>
    <property type="evidence" value="ECO:0007669"/>
    <property type="project" value="InterPro"/>
</dbReference>
<dbReference type="OrthoDB" id="3291337at2"/>
<dbReference type="Gene3D" id="2.40.30.10">
    <property type="entry name" value="Translation factors"/>
    <property type="match status" value="1"/>
</dbReference>
<dbReference type="PANTHER" id="PTHR30157:SF0">
    <property type="entry name" value="NADPH-DEPENDENT FERRIC-CHELATE REDUCTASE"/>
    <property type="match status" value="1"/>
</dbReference>
<dbReference type="InterPro" id="IPR013113">
    <property type="entry name" value="SIP_FAD-bd"/>
</dbReference>